<dbReference type="OrthoDB" id="9903345at2759"/>
<sequence>MPSPSCLLQGLSKEVSLAICSRDSEENYRWLQDHLENKMFHHTKVVVHPVYISNNANEFYKVAPRHDFAILYHTKKRGRVNVTNVTDSLYDQELRYLHDKLGKKSVVVVIDDLEESGDHDKNRIQSAQEDLHKYACNLFLFSTTDKNHINGQRRVQGGVADKLKALKKEIKTGRRKAKRRKSTKFPPNRKTRPAEPSDDHQ</sequence>
<feature type="compositionally biased region" description="Basic and acidic residues" evidence="1">
    <location>
        <begin position="192"/>
        <end position="201"/>
    </location>
</feature>
<dbReference type="Proteomes" id="UP000228934">
    <property type="component" value="Unassembled WGS sequence"/>
</dbReference>
<evidence type="ECO:0000313" key="3">
    <source>
        <dbReference type="Proteomes" id="UP000228934"/>
    </source>
</evidence>
<gene>
    <name evidence="2" type="ORF">AB205_0014730</name>
</gene>
<organism evidence="2 3">
    <name type="scientific">Aquarana catesbeiana</name>
    <name type="common">American bullfrog</name>
    <name type="synonym">Rana catesbeiana</name>
    <dbReference type="NCBI Taxonomy" id="8400"/>
    <lineage>
        <taxon>Eukaryota</taxon>
        <taxon>Metazoa</taxon>
        <taxon>Chordata</taxon>
        <taxon>Craniata</taxon>
        <taxon>Vertebrata</taxon>
        <taxon>Euteleostomi</taxon>
        <taxon>Amphibia</taxon>
        <taxon>Batrachia</taxon>
        <taxon>Anura</taxon>
        <taxon>Neobatrachia</taxon>
        <taxon>Ranoidea</taxon>
        <taxon>Ranidae</taxon>
        <taxon>Aquarana</taxon>
    </lineage>
</organism>
<dbReference type="AlphaFoldDB" id="A0A2G9R707"/>
<evidence type="ECO:0000313" key="2">
    <source>
        <dbReference type="EMBL" id="PIO23585.1"/>
    </source>
</evidence>
<feature type="region of interest" description="Disordered" evidence="1">
    <location>
        <begin position="167"/>
        <end position="201"/>
    </location>
</feature>
<dbReference type="EMBL" id="KV960540">
    <property type="protein sequence ID" value="PIO23585.1"/>
    <property type="molecule type" value="Genomic_DNA"/>
</dbReference>
<evidence type="ECO:0000256" key="1">
    <source>
        <dbReference type="SAM" id="MobiDB-lite"/>
    </source>
</evidence>
<reference evidence="3" key="1">
    <citation type="journal article" date="2017" name="Nat. Commun.">
        <title>The North American bullfrog draft genome provides insight into hormonal regulation of long noncoding RNA.</title>
        <authorList>
            <person name="Hammond S.A."/>
            <person name="Warren R.L."/>
            <person name="Vandervalk B.P."/>
            <person name="Kucuk E."/>
            <person name="Khan H."/>
            <person name="Gibb E.A."/>
            <person name="Pandoh P."/>
            <person name="Kirk H."/>
            <person name="Zhao Y."/>
            <person name="Jones M."/>
            <person name="Mungall A.J."/>
            <person name="Coope R."/>
            <person name="Pleasance S."/>
            <person name="Moore R.A."/>
            <person name="Holt R.A."/>
            <person name="Round J.M."/>
            <person name="Ohora S."/>
            <person name="Walle B.V."/>
            <person name="Veldhoen N."/>
            <person name="Helbing C.C."/>
            <person name="Birol I."/>
        </authorList>
    </citation>
    <scope>NUCLEOTIDE SEQUENCE [LARGE SCALE GENOMIC DNA]</scope>
</reference>
<feature type="compositionally biased region" description="Basic residues" evidence="1">
    <location>
        <begin position="173"/>
        <end position="191"/>
    </location>
</feature>
<proteinExistence type="predicted"/>
<name>A0A2G9R707_AQUCT</name>
<protein>
    <submittedName>
        <fullName evidence="2">Uncharacterized protein</fullName>
    </submittedName>
</protein>
<keyword evidence="3" id="KW-1185">Reference proteome</keyword>
<accession>A0A2G9R707</accession>